<dbReference type="InterPro" id="IPR018117">
    <property type="entry name" value="C5_DNA_meth_AS"/>
</dbReference>
<evidence type="ECO:0000256" key="6">
    <source>
        <dbReference type="ARBA" id="ARBA00033479"/>
    </source>
</evidence>
<accession>A0A6J5NFG5</accession>
<proteinExistence type="inferred from homology"/>
<dbReference type="SUPFAM" id="SSF53335">
    <property type="entry name" value="S-adenosyl-L-methionine-dependent methyltransferases"/>
    <property type="match status" value="1"/>
</dbReference>
<dbReference type="GO" id="GO:0003886">
    <property type="term" value="F:DNA (cytosine-5-)-methyltransferase activity"/>
    <property type="evidence" value="ECO:0007669"/>
    <property type="project" value="UniProtKB-EC"/>
</dbReference>
<dbReference type="InterPro" id="IPR029063">
    <property type="entry name" value="SAM-dependent_MTases_sf"/>
</dbReference>
<protein>
    <recommendedName>
        <fullName evidence="9">Cytosine-specific methyltransferase</fullName>
        <ecNumber evidence="9">2.1.1.37</ecNumber>
    </recommendedName>
</protein>
<dbReference type="GO" id="GO:0052170">
    <property type="term" value="P:symbiont-mediated suppression of host innate immune response"/>
    <property type="evidence" value="ECO:0007669"/>
    <property type="project" value="UniProtKB-KW"/>
</dbReference>
<keyword evidence="2" id="KW-1090">Inhibition of host innate immune response by virus</keyword>
<dbReference type="PANTHER" id="PTHR46098">
    <property type="entry name" value="TRNA (CYTOSINE(38)-C(5))-METHYLTRANSFERASE"/>
    <property type="match status" value="1"/>
</dbReference>
<dbReference type="PROSITE" id="PS00094">
    <property type="entry name" value="C5_MTASE_1"/>
    <property type="match status" value="1"/>
</dbReference>
<reference evidence="10" key="1">
    <citation type="submission" date="2020-04" db="EMBL/GenBank/DDBJ databases">
        <authorList>
            <person name="Chiriac C."/>
            <person name="Salcher M."/>
            <person name="Ghai R."/>
            <person name="Kavagutti S V."/>
        </authorList>
    </citation>
    <scope>NUCLEOTIDE SEQUENCE</scope>
</reference>
<comment type="catalytic activity">
    <reaction evidence="9">
        <text>a 2'-deoxycytidine in DNA + S-adenosyl-L-methionine = a 5-methyl-2'-deoxycytidine in DNA + S-adenosyl-L-homocysteine + H(+)</text>
        <dbReference type="Rhea" id="RHEA:13681"/>
        <dbReference type="Rhea" id="RHEA-COMP:11369"/>
        <dbReference type="Rhea" id="RHEA-COMP:11370"/>
        <dbReference type="ChEBI" id="CHEBI:15378"/>
        <dbReference type="ChEBI" id="CHEBI:57856"/>
        <dbReference type="ChEBI" id="CHEBI:59789"/>
        <dbReference type="ChEBI" id="CHEBI:85452"/>
        <dbReference type="ChEBI" id="CHEBI:85454"/>
        <dbReference type="EC" id="2.1.1.37"/>
    </reaction>
</comment>
<evidence type="ECO:0000313" key="10">
    <source>
        <dbReference type="EMBL" id="CAB4158480.1"/>
    </source>
</evidence>
<dbReference type="Gene3D" id="3.40.50.150">
    <property type="entry name" value="Vaccinia Virus protein VP39"/>
    <property type="match status" value="1"/>
</dbReference>
<keyword evidence="5" id="KW-0899">Viral immunoevasion</keyword>
<keyword evidence="3 7" id="KW-0808">Transferase</keyword>
<sequence>MKIGSLCTGYGGLDMAVEAVFDAKTVWVSEIDKYASQVIKERFWVTNHGDLKTINWHEVEPIDILTAGYPCQPFSHAGERKGLNDERHIFPYILEAISILRPKYAIMENVRGHLSLGFKEVLKGLAEVGYDAKWRIVRASDVGAPHQRARLFIIAQPSNTDSQRAHIGELQAQGNQGQSQSEPCQCCATASDTISERCQNQLCCKESSESEQSLTSDSQHSHCKNNWRMSQLGRRFATRCEMRMQRPPNPLDLEGRLNPVFVEYMMGLPEGWVTDLDISRSQQLKMLGNGVVPQQAEYAIQQLLK</sequence>
<keyword evidence="1 7" id="KW-0489">Methyltransferase</keyword>
<evidence type="ECO:0000256" key="7">
    <source>
        <dbReference type="PROSITE-ProRule" id="PRU01016"/>
    </source>
</evidence>
<keyword evidence="6" id="KW-1258">Restriction-modification system evasion by virus</keyword>
<evidence type="ECO:0000256" key="5">
    <source>
        <dbReference type="ARBA" id="ARBA00023280"/>
    </source>
</evidence>
<gene>
    <name evidence="10" type="ORF">UFOVP709_7</name>
</gene>
<feature type="active site" evidence="7">
    <location>
        <position position="71"/>
    </location>
</feature>
<evidence type="ECO:0000256" key="2">
    <source>
        <dbReference type="ARBA" id="ARBA00022632"/>
    </source>
</evidence>
<dbReference type="PANTHER" id="PTHR46098:SF1">
    <property type="entry name" value="TRNA (CYTOSINE(38)-C(5))-METHYLTRANSFERASE"/>
    <property type="match status" value="1"/>
</dbReference>
<dbReference type="EC" id="2.1.1.37" evidence="9"/>
<dbReference type="GO" id="GO:0099018">
    <property type="term" value="P:symbiont-mediated evasion of host restriction-modification system"/>
    <property type="evidence" value="ECO:0007669"/>
    <property type="project" value="UniProtKB-KW"/>
</dbReference>
<keyword evidence="4 7" id="KW-0949">S-adenosyl-L-methionine</keyword>
<keyword evidence="2" id="KW-0945">Host-virus interaction</keyword>
<dbReference type="InterPro" id="IPR001525">
    <property type="entry name" value="C5_MeTfrase"/>
</dbReference>
<dbReference type="PROSITE" id="PS51679">
    <property type="entry name" value="SAM_MT_C5"/>
    <property type="match status" value="1"/>
</dbReference>
<name>A0A6J5NFG5_9CAUD</name>
<dbReference type="NCBIfam" id="TIGR00675">
    <property type="entry name" value="dcm"/>
    <property type="match status" value="1"/>
</dbReference>
<evidence type="ECO:0000256" key="9">
    <source>
        <dbReference type="RuleBase" id="RU000417"/>
    </source>
</evidence>
<dbReference type="EMBL" id="LR796669">
    <property type="protein sequence ID" value="CAB4158480.1"/>
    <property type="molecule type" value="Genomic_DNA"/>
</dbReference>
<comment type="similarity">
    <text evidence="7 8">Belongs to the class I-like SAM-binding methyltransferase superfamily. C5-methyltransferase family.</text>
</comment>
<dbReference type="InterPro" id="IPR050750">
    <property type="entry name" value="C5-MTase"/>
</dbReference>
<dbReference type="PRINTS" id="PR00105">
    <property type="entry name" value="C5METTRFRASE"/>
</dbReference>
<evidence type="ECO:0000256" key="3">
    <source>
        <dbReference type="ARBA" id="ARBA00022679"/>
    </source>
</evidence>
<evidence type="ECO:0000256" key="4">
    <source>
        <dbReference type="ARBA" id="ARBA00022691"/>
    </source>
</evidence>
<evidence type="ECO:0000256" key="8">
    <source>
        <dbReference type="RuleBase" id="RU000416"/>
    </source>
</evidence>
<dbReference type="Pfam" id="PF00145">
    <property type="entry name" value="DNA_methylase"/>
    <property type="match status" value="1"/>
</dbReference>
<dbReference type="GO" id="GO:0032259">
    <property type="term" value="P:methylation"/>
    <property type="evidence" value="ECO:0007669"/>
    <property type="project" value="UniProtKB-KW"/>
</dbReference>
<organism evidence="10">
    <name type="scientific">uncultured Caudovirales phage</name>
    <dbReference type="NCBI Taxonomy" id="2100421"/>
    <lineage>
        <taxon>Viruses</taxon>
        <taxon>Duplodnaviria</taxon>
        <taxon>Heunggongvirae</taxon>
        <taxon>Uroviricota</taxon>
        <taxon>Caudoviricetes</taxon>
        <taxon>Peduoviridae</taxon>
        <taxon>Maltschvirus</taxon>
        <taxon>Maltschvirus maltsch</taxon>
    </lineage>
</organism>
<evidence type="ECO:0000256" key="1">
    <source>
        <dbReference type="ARBA" id="ARBA00022603"/>
    </source>
</evidence>